<comment type="caution">
    <text evidence="1">The sequence shown here is derived from an EMBL/GenBank/DDBJ whole genome shotgun (WGS) entry which is preliminary data.</text>
</comment>
<sequence length="567" mass="64489">MSLTKTLLVCQVYWFILIQSTNMARGRFCNVIAGASGRRTSGSVFFIFSVATVISIASAIPSSSKDILDKVELVNPLQLDQVLGITPYESIAKLVIAVNLPNPGLTSEGQDVVESSLNAIRTEFGSSLVPRFHQRFPPHSILAKTSNFAFGTEDQMRTYINILNQSDSRGFSLTVLNSSSFETLMNSKLGEIQSDLRYEDNSILTPLTIQKYKTVLQDYLRSSLISCYNRTLPQDLIGNFVQDKLKEIYDQDLLPNGYKFAIPPGDDFDLYLNQSLADCLFTTRRVYVMVNVPVVREQAKWKLYRAHHPKFVFDDKICTAGPDQDKFYAFDSDHEQVLELDPTLKTTCKMDGFNQLCLMPSLPSQKVSSRRSKNGKVQTRDLEMDPGHLVSRTCAAGILNKLPLNELKEECGFVCQEVTPDEYFFKEMTPHTVFLTNTKKARIFCPRNNLTRGFERIGTVKVELHSCDCYLWADEEFDSFQSCLDGKKSPSGAGSLEDFTISYLIPLTWTKNSAKSMVMEDTISFRIKNYKEIIDFEWLKKMTGDEKEDQLSFGAKYWNFFDDEYRD</sequence>
<dbReference type="EMBL" id="CAJVCH010054165">
    <property type="protein sequence ID" value="CAG7718544.1"/>
    <property type="molecule type" value="Genomic_DNA"/>
</dbReference>
<evidence type="ECO:0000313" key="2">
    <source>
        <dbReference type="Proteomes" id="UP000708208"/>
    </source>
</evidence>
<keyword evidence="2" id="KW-1185">Reference proteome</keyword>
<proteinExistence type="predicted"/>
<gene>
    <name evidence="1" type="ORF">AFUS01_LOCUS7928</name>
</gene>
<organism evidence="1 2">
    <name type="scientific">Allacma fusca</name>
    <dbReference type="NCBI Taxonomy" id="39272"/>
    <lineage>
        <taxon>Eukaryota</taxon>
        <taxon>Metazoa</taxon>
        <taxon>Ecdysozoa</taxon>
        <taxon>Arthropoda</taxon>
        <taxon>Hexapoda</taxon>
        <taxon>Collembola</taxon>
        <taxon>Symphypleona</taxon>
        <taxon>Sminthuridae</taxon>
        <taxon>Allacma</taxon>
    </lineage>
</organism>
<protein>
    <submittedName>
        <fullName evidence="1">Uncharacterized protein</fullName>
    </submittedName>
</protein>
<name>A0A8J2JPG6_9HEXA</name>
<reference evidence="1" key="1">
    <citation type="submission" date="2021-06" db="EMBL/GenBank/DDBJ databases">
        <authorList>
            <person name="Hodson N. C."/>
            <person name="Mongue J. A."/>
            <person name="Jaron S. K."/>
        </authorList>
    </citation>
    <scope>NUCLEOTIDE SEQUENCE</scope>
</reference>
<dbReference type="AlphaFoldDB" id="A0A8J2JPG6"/>
<accession>A0A8J2JPG6</accession>
<evidence type="ECO:0000313" key="1">
    <source>
        <dbReference type="EMBL" id="CAG7718544.1"/>
    </source>
</evidence>
<dbReference type="Proteomes" id="UP000708208">
    <property type="component" value="Unassembled WGS sequence"/>
</dbReference>